<keyword evidence="3" id="KW-1185">Reference proteome</keyword>
<comment type="caution">
    <text evidence="2">The sequence shown here is derived from an EMBL/GenBank/DDBJ whole genome shotgun (WGS) entry which is preliminary data.</text>
</comment>
<organism evidence="2 3">
    <name type="scientific">Pseudaquabacterium inlustre</name>
    <dbReference type="NCBI Taxonomy" id="2984192"/>
    <lineage>
        <taxon>Bacteria</taxon>
        <taxon>Pseudomonadati</taxon>
        <taxon>Pseudomonadota</taxon>
        <taxon>Betaproteobacteria</taxon>
        <taxon>Burkholderiales</taxon>
        <taxon>Sphaerotilaceae</taxon>
        <taxon>Pseudaquabacterium</taxon>
    </lineage>
</organism>
<reference evidence="2 3" key="1">
    <citation type="submission" date="2024-04" db="EMBL/GenBank/DDBJ databases">
        <title>Novel species of the genus Ideonella isolated from streams.</title>
        <authorList>
            <person name="Lu H."/>
        </authorList>
    </citation>
    <scope>NUCLEOTIDE SEQUENCE [LARGE SCALE GENOMIC DNA]</scope>
    <source>
        <strain evidence="2 3">DXS22W</strain>
    </source>
</reference>
<evidence type="ECO:0000313" key="2">
    <source>
        <dbReference type="EMBL" id="MEK8053022.1"/>
    </source>
</evidence>
<dbReference type="EMBL" id="JBBUTH010000010">
    <property type="protein sequence ID" value="MEK8053022.1"/>
    <property type="molecule type" value="Genomic_DNA"/>
</dbReference>
<evidence type="ECO:0000256" key="1">
    <source>
        <dbReference type="SAM" id="MobiDB-lite"/>
    </source>
</evidence>
<sequence>MHQHARQAALAGIARGLQQARRRLVVHIAQRVDAPQPGRLGKSLLAHAGHGRAHQAAALPAARQHKAQAQVVGAAVQLLRLQLHQAHRLALAGGQQHPGVGALLQPARLVPGQLLARLVGVGVRPPAQPAQHLNVGRPALERGLGIAGLRRAQREARAADLAPHAHLMDAPPACQARNLHGRRP</sequence>
<feature type="region of interest" description="Disordered" evidence="1">
    <location>
        <begin position="162"/>
        <end position="184"/>
    </location>
</feature>
<evidence type="ECO:0000313" key="3">
    <source>
        <dbReference type="Proteomes" id="UP001365405"/>
    </source>
</evidence>
<dbReference type="Proteomes" id="UP001365405">
    <property type="component" value="Unassembled WGS sequence"/>
</dbReference>
<accession>A0ABU9CMH7</accession>
<proteinExistence type="predicted"/>
<name>A0ABU9CMH7_9BURK</name>
<protein>
    <submittedName>
        <fullName evidence="2">Uncharacterized protein</fullName>
    </submittedName>
</protein>
<gene>
    <name evidence="2" type="ORF">AACH10_22405</name>
</gene>